<dbReference type="InterPro" id="IPR000415">
    <property type="entry name" value="Nitroreductase-like"/>
</dbReference>
<dbReference type="NCBIfam" id="NF003768">
    <property type="entry name" value="PRK05365.1"/>
    <property type="match status" value="1"/>
</dbReference>
<accession>A0ABU5E8I4</accession>
<evidence type="ECO:0000256" key="4">
    <source>
        <dbReference type="ARBA" id="ARBA00023002"/>
    </source>
</evidence>
<dbReference type="Pfam" id="PF00881">
    <property type="entry name" value="Nitroreductase"/>
    <property type="match status" value="1"/>
</dbReference>
<dbReference type="PANTHER" id="PTHR43543">
    <property type="entry name" value="MALONIC SEMIALDEHYDE REDUCTASE RUTE-RELATED"/>
    <property type="match status" value="1"/>
</dbReference>
<dbReference type="RefSeq" id="WP_320507200.1">
    <property type="nucleotide sequence ID" value="NZ_JAXCLW010000001.1"/>
</dbReference>
<dbReference type="InterPro" id="IPR050461">
    <property type="entry name" value="Nitroreductase_HadB/RutE"/>
</dbReference>
<reference evidence="7 8" key="1">
    <citation type="journal article" date="2016" name="Antonie Van Leeuwenhoek">
        <title>Dongia soli sp. nov., isolated from soil from Dokdo, Korea.</title>
        <authorList>
            <person name="Kim D.U."/>
            <person name="Lee H."/>
            <person name="Kim H."/>
            <person name="Kim S.G."/>
            <person name="Ka J.O."/>
        </authorList>
    </citation>
    <scope>NUCLEOTIDE SEQUENCE [LARGE SCALE GENOMIC DNA]</scope>
    <source>
        <strain evidence="7 8">D78</strain>
    </source>
</reference>
<evidence type="ECO:0000313" key="7">
    <source>
        <dbReference type="EMBL" id="MDY0882171.1"/>
    </source>
</evidence>
<keyword evidence="8" id="KW-1185">Reference proteome</keyword>
<evidence type="ECO:0000259" key="6">
    <source>
        <dbReference type="Pfam" id="PF00881"/>
    </source>
</evidence>
<dbReference type="CDD" id="cd02148">
    <property type="entry name" value="RutE-like"/>
    <property type="match status" value="1"/>
</dbReference>
<proteinExistence type="inferred from homology"/>
<evidence type="ECO:0000256" key="3">
    <source>
        <dbReference type="ARBA" id="ARBA00022857"/>
    </source>
</evidence>
<organism evidence="7 8">
    <name type="scientific">Dongia soli</name>
    <dbReference type="NCBI Taxonomy" id="600628"/>
    <lineage>
        <taxon>Bacteria</taxon>
        <taxon>Pseudomonadati</taxon>
        <taxon>Pseudomonadota</taxon>
        <taxon>Alphaproteobacteria</taxon>
        <taxon>Rhodospirillales</taxon>
        <taxon>Dongiaceae</taxon>
        <taxon>Dongia</taxon>
    </lineage>
</organism>
<comment type="similarity">
    <text evidence="5">Belongs to the nitroreductase family. HadB/RutE subfamily.</text>
</comment>
<keyword evidence="3 5" id="KW-0521">NADP</keyword>
<dbReference type="InterPro" id="IPR029479">
    <property type="entry name" value="Nitroreductase"/>
</dbReference>
<dbReference type="Proteomes" id="UP001279642">
    <property type="component" value="Unassembled WGS sequence"/>
</dbReference>
<dbReference type="Gene3D" id="3.40.109.10">
    <property type="entry name" value="NADH Oxidase"/>
    <property type="match status" value="1"/>
</dbReference>
<sequence>MVLDAAAIDLLFLKAHTQRRWLDREVPDPLLRQIYELARMGPTSANCQPLRIDFVRSPAAKEKLRPALSEGNVEQTMSAPATAVFAADHEFYEFLPKLFPQADAKSWFTGSEAATRETAQMNATLQAGYFIMAARGLGLDCGPMSGFDRAKVNAAFFSGSAWKALFLCNLGYGDPTGYRPRNPRLDFSEACRIA</sequence>
<dbReference type="EMBL" id="JAXCLW010000001">
    <property type="protein sequence ID" value="MDY0882171.1"/>
    <property type="molecule type" value="Genomic_DNA"/>
</dbReference>
<dbReference type="InterPro" id="IPR023936">
    <property type="entry name" value="RutE-like"/>
</dbReference>
<dbReference type="GO" id="GO:0035527">
    <property type="term" value="F:3-hydroxypropionate dehydrogenase (NADP+) activity"/>
    <property type="evidence" value="ECO:0007669"/>
    <property type="project" value="UniProtKB-EC"/>
</dbReference>
<evidence type="ECO:0000256" key="5">
    <source>
        <dbReference type="HAMAP-Rule" id="MF_01204"/>
    </source>
</evidence>
<dbReference type="PANTHER" id="PTHR43543:SF1">
    <property type="entry name" value="MALONIC SEMIALDEHYDE REDUCTASE RUTE-RELATED"/>
    <property type="match status" value="1"/>
</dbReference>
<keyword evidence="2 5" id="KW-0288">FMN</keyword>
<keyword evidence="4 5" id="KW-0560">Oxidoreductase</keyword>
<feature type="domain" description="Nitroreductase" evidence="6">
    <location>
        <begin position="16"/>
        <end position="172"/>
    </location>
</feature>
<keyword evidence="1 5" id="KW-0285">Flavoprotein</keyword>
<dbReference type="HAMAP" id="MF_01204">
    <property type="entry name" value="Oxidoreductase_RutE_HadB"/>
    <property type="match status" value="1"/>
</dbReference>
<comment type="caution">
    <text evidence="7">The sequence shown here is derived from an EMBL/GenBank/DDBJ whole genome shotgun (WGS) entry which is preliminary data.</text>
</comment>
<protein>
    <recommendedName>
        <fullName evidence="5">Putative NADH dehydrogenase/NAD(P)H nitroreductase SMD27_04905</fullName>
        <ecNumber evidence="5">1.-.-.-</ecNumber>
    </recommendedName>
</protein>
<keyword evidence="5" id="KW-0520">NAD</keyword>
<evidence type="ECO:0000256" key="2">
    <source>
        <dbReference type="ARBA" id="ARBA00022643"/>
    </source>
</evidence>
<evidence type="ECO:0000256" key="1">
    <source>
        <dbReference type="ARBA" id="ARBA00022630"/>
    </source>
</evidence>
<evidence type="ECO:0000313" key="8">
    <source>
        <dbReference type="Proteomes" id="UP001279642"/>
    </source>
</evidence>
<gene>
    <name evidence="7" type="ORF">SMD27_04905</name>
</gene>
<dbReference type="SUPFAM" id="SSF55469">
    <property type="entry name" value="FMN-dependent nitroreductase-like"/>
    <property type="match status" value="1"/>
</dbReference>
<dbReference type="EC" id="1.-.-.-" evidence="5"/>
<comment type="cofactor">
    <cofactor evidence="5">
        <name>FMN</name>
        <dbReference type="ChEBI" id="CHEBI:58210"/>
    </cofactor>
</comment>
<name>A0ABU5E8I4_9PROT</name>